<dbReference type="Pfam" id="PF20170">
    <property type="entry name" value="Plexin_RBD"/>
    <property type="match status" value="1"/>
</dbReference>
<gene>
    <name evidence="4" type="ORF">OJAV_G00219880</name>
</gene>
<dbReference type="FunFam" id="3.10.20.90:FF:000429">
    <property type="entry name" value="Plexin C1"/>
    <property type="match status" value="1"/>
</dbReference>
<dbReference type="InterPro" id="IPR046800">
    <property type="entry name" value="Plexin_RBD"/>
</dbReference>
<dbReference type="Gene3D" id="1.10.506.10">
    <property type="entry name" value="GTPase Activation - p120gap, domain 1"/>
    <property type="match status" value="1"/>
</dbReference>
<dbReference type="PANTHER" id="PTHR22625">
    <property type="entry name" value="PLEXIN"/>
    <property type="match status" value="1"/>
</dbReference>
<evidence type="ECO:0000313" key="4">
    <source>
        <dbReference type="EMBL" id="RVE56318.1"/>
    </source>
</evidence>
<dbReference type="GO" id="GO:0002116">
    <property type="term" value="C:semaphorin receptor complex"/>
    <property type="evidence" value="ECO:0007669"/>
    <property type="project" value="TreeGrafter"/>
</dbReference>
<reference evidence="4 5" key="2">
    <citation type="submission" date="2019-01" db="EMBL/GenBank/DDBJ databases">
        <title>A chromosome length genome reference of the Java medaka (oryzias javanicus).</title>
        <authorList>
            <person name="Herpin A."/>
            <person name="Takehana Y."/>
            <person name="Naruse K."/>
            <person name="Ansai S."/>
            <person name="Kawaguchi M."/>
        </authorList>
    </citation>
    <scope>NUCLEOTIDE SEQUENCE [LARGE SCALE GENOMIC DNA]</scope>
    <source>
        <strain evidence="4">RS831</strain>
        <tissue evidence="4">Whole body</tissue>
    </source>
</reference>
<dbReference type="InterPro" id="IPR008936">
    <property type="entry name" value="Rho_GTPase_activation_prot"/>
</dbReference>
<dbReference type="Pfam" id="PF08337">
    <property type="entry name" value="Plexin_cytopl"/>
    <property type="match status" value="1"/>
</dbReference>
<dbReference type="Gene3D" id="3.30.1680.10">
    <property type="entry name" value="ligand-binding face of the semaphorins, domain 2"/>
    <property type="match status" value="1"/>
</dbReference>
<proteinExistence type="predicted"/>
<dbReference type="GO" id="GO:0005886">
    <property type="term" value="C:plasma membrane"/>
    <property type="evidence" value="ECO:0007669"/>
    <property type="project" value="TreeGrafter"/>
</dbReference>
<keyword evidence="2" id="KW-0812">Transmembrane</keyword>
<dbReference type="EMBL" id="CM012459">
    <property type="protein sequence ID" value="RVE56318.1"/>
    <property type="molecule type" value="Genomic_DNA"/>
</dbReference>
<dbReference type="SUPFAM" id="SSF103575">
    <property type="entry name" value="Plexin repeat"/>
    <property type="match status" value="1"/>
</dbReference>
<evidence type="ECO:0000256" key="2">
    <source>
        <dbReference type="SAM" id="Phobius"/>
    </source>
</evidence>
<evidence type="ECO:0000259" key="3">
    <source>
        <dbReference type="SMART" id="SM00423"/>
    </source>
</evidence>
<dbReference type="Proteomes" id="UP000283210">
    <property type="component" value="Chromosome 23"/>
</dbReference>
<dbReference type="GO" id="GO:0007162">
    <property type="term" value="P:negative regulation of cell adhesion"/>
    <property type="evidence" value="ECO:0007669"/>
    <property type="project" value="TreeGrafter"/>
</dbReference>
<organism evidence="4 5">
    <name type="scientific">Oryzias javanicus</name>
    <name type="common">Javanese ricefish</name>
    <name type="synonym">Aplocheilus javanicus</name>
    <dbReference type="NCBI Taxonomy" id="123683"/>
    <lineage>
        <taxon>Eukaryota</taxon>
        <taxon>Metazoa</taxon>
        <taxon>Chordata</taxon>
        <taxon>Craniata</taxon>
        <taxon>Vertebrata</taxon>
        <taxon>Euteleostomi</taxon>
        <taxon>Actinopterygii</taxon>
        <taxon>Neopterygii</taxon>
        <taxon>Teleostei</taxon>
        <taxon>Neoteleostei</taxon>
        <taxon>Acanthomorphata</taxon>
        <taxon>Ovalentaria</taxon>
        <taxon>Atherinomorphae</taxon>
        <taxon>Beloniformes</taxon>
        <taxon>Adrianichthyidae</taxon>
        <taxon>Oryziinae</taxon>
        <taxon>Oryzias</taxon>
    </lineage>
</organism>
<dbReference type="GO" id="GO:0017154">
    <property type="term" value="F:semaphorin receptor activity"/>
    <property type="evidence" value="ECO:0007669"/>
    <property type="project" value="InterPro"/>
</dbReference>
<dbReference type="CDD" id="cd00102">
    <property type="entry name" value="IPT"/>
    <property type="match status" value="1"/>
</dbReference>
<dbReference type="GO" id="GO:0030334">
    <property type="term" value="P:regulation of cell migration"/>
    <property type="evidence" value="ECO:0007669"/>
    <property type="project" value="TreeGrafter"/>
</dbReference>
<dbReference type="InterPro" id="IPR036352">
    <property type="entry name" value="Semap_dom_sf"/>
</dbReference>
<keyword evidence="1" id="KW-0325">Glycoprotein</keyword>
<dbReference type="InterPro" id="IPR013783">
    <property type="entry name" value="Ig-like_fold"/>
</dbReference>
<dbReference type="GO" id="GO:0007411">
    <property type="term" value="P:axon guidance"/>
    <property type="evidence" value="ECO:0007669"/>
    <property type="project" value="UniProtKB-ARBA"/>
</dbReference>
<dbReference type="PANTHER" id="PTHR22625:SF4">
    <property type="entry name" value="PLEXIN-C1"/>
    <property type="match status" value="1"/>
</dbReference>
<dbReference type="SUPFAM" id="SSF101912">
    <property type="entry name" value="Sema domain"/>
    <property type="match status" value="2"/>
</dbReference>
<accession>A0A437C0R7</accession>
<feature type="transmembrane region" description="Helical" evidence="2">
    <location>
        <begin position="649"/>
        <end position="669"/>
    </location>
</feature>
<keyword evidence="2" id="KW-1133">Transmembrane helix</keyword>
<dbReference type="AlphaFoldDB" id="A0A437C0R7"/>
<protein>
    <recommendedName>
        <fullName evidence="3">PSI domain-containing protein</fullName>
    </recommendedName>
</protein>
<dbReference type="OrthoDB" id="384877at2759"/>
<dbReference type="InterPro" id="IPR016201">
    <property type="entry name" value="PSI"/>
</dbReference>
<evidence type="ECO:0000256" key="1">
    <source>
        <dbReference type="ARBA" id="ARBA00023180"/>
    </source>
</evidence>
<reference evidence="4 5" key="1">
    <citation type="submission" date="2018-11" db="EMBL/GenBank/DDBJ databases">
        <authorList>
            <person name="Lopez-Roques C."/>
            <person name="Donnadieu C."/>
            <person name="Bouchez O."/>
            <person name="Klopp C."/>
            <person name="Cabau C."/>
            <person name="Zahm M."/>
        </authorList>
    </citation>
    <scope>NUCLEOTIDE SEQUENCE [LARGE SCALE GENOMIC DNA]</scope>
    <source>
        <strain evidence="4">RS831</strain>
        <tissue evidence="4">Whole body</tissue>
    </source>
</reference>
<dbReference type="Gene3D" id="3.10.20.90">
    <property type="entry name" value="Phosphatidylinositol 3-kinase Catalytic Subunit, Chain A, domain 1"/>
    <property type="match status" value="1"/>
</dbReference>
<dbReference type="GO" id="GO:0050772">
    <property type="term" value="P:positive regulation of axonogenesis"/>
    <property type="evidence" value="ECO:0007669"/>
    <property type="project" value="TreeGrafter"/>
</dbReference>
<sequence>MRHLAVAPDGVYIATEEKLYQLSHNLTLLHCLTLRSSSGGEVQGHPSLHCASKEEFTINVLLPFVNNETLISCGVADNSQGYCEVLELKNISKLLHSEQIQNDQKRGAMVVLYKQNSMTSVLAVRQKNWMVFFVGTADGQLIKLVVSQNHDVLCPKVLYKASDDQKVFPRMQLDPVDQKHIYVPFEKKILRLPVSQCRKYQTLQECWSAQDPFCVWCGSKNSCTFEVDCDNSNWLSISGKPQKKMATHKVVMETPEKIKLVVQIHAAGGENMKSSFACHFSQPLDKIKSLSKFPQCIFYLPNFSLAEASSATLNITFGEVWLTERLHLKNCSRINENRSHTCQHCTRAGCVWTNNRCSWASDGDQTDSVCQKNSSNLVSGPVISSITPSNVSFNGRNRAVLSGQNLHDVIGVRIQTGMDCNQPESPVWNNNGVNLTFDIPSSEKKGQVNVCVLLPDGSCHGNAAITYKSEPVCRDISPRISWMSGKRKVSLNGSNMELVEQLAYMDPSQVLHPINISSKTIFFHTPASMKNQRITIYLKVANKTLECPKKIIYHPDPKFVSFKDVRKGNDVQVIIQKKVDKLDIKKEELSVWGIHEEKDYHCIMVEKESSNKTDSFICEIENIGSINFKLLKIKYGDNIVVLKQPTAQLWMLLVLLLVPIITGVVLIVYRRKQKKLTARMNSFMENLELDIRNDIRQGFVDLQTEKADLIENVGAIPFLDYKHFAAKIFFPESEALMSLCIKDIGPDGVKVQLDNCCQLLLKLIEDKLFLTTMVRAMEEQKSFGIKDRCSLASLLTVALHSNLTYLTEVMEVLLKDLMQQKSNTQPKLLLRRTESTVEKLLTNWMSICLYGFLRESVGQHLFFLVSALMQQIAKGPVDCVTGKALYTLSEDWLLWEAQNFSSLKLKVLFAVGSDGEVSEPLDVNALTCDTVEQLKEKILTTFKAKFGFPYNCPLQDVCVEYEKEGSFIPLQEVDGSSEVIGEVTMLNTLKHYKVNDGATVKVLSNKTHPPVSPQGSLRDDENFSGKYFHLIDPDVDEDQKKNPERKKLKVKEVHLTKLLATKVAVHSFVANLFRSIWGVSHSRAPPAIKYYFDFLDAQADNMKMADPDVLHIWKTNSLPLRFWVNILKNPQFVFDLEKTPHLDGCLSVIAQAFMDSFSLSETQLGKGAPTNKLLYARDIPTFKQEVKAYYKLIRDLPPMQDAEFKNFLREESKKHENEFCEAAALRELYKYIQQYFKEIKDKLEQSGAPAELTEQLHHVKESFDGLKSCSWN</sequence>
<evidence type="ECO:0000313" key="5">
    <source>
        <dbReference type="Proteomes" id="UP000283210"/>
    </source>
</evidence>
<dbReference type="InterPro" id="IPR013548">
    <property type="entry name" value="Plexin_cytoplasmic_RasGAP_dom"/>
</dbReference>
<dbReference type="Gene3D" id="2.130.10.10">
    <property type="entry name" value="YVTN repeat-like/Quinoprotein amine dehydrogenase"/>
    <property type="match status" value="2"/>
</dbReference>
<dbReference type="InterPro" id="IPR031148">
    <property type="entry name" value="Plexin"/>
</dbReference>
<feature type="domain" description="PSI" evidence="3">
    <location>
        <begin position="330"/>
        <end position="371"/>
    </location>
</feature>
<dbReference type="GO" id="GO:0008360">
    <property type="term" value="P:regulation of cell shape"/>
    <property type="evidence" value="ECO:0007669"/>
    <property type="project" value="TreeGrafter"/>
</dbReference>
<name>A0A437C0R7_ORYJA</name>
<keyword evidence="2" id="KW-0472">Membrane</keyword>
<feature type="domain" description="PSI" evidence="3">
    <location>
        <begin position="196"/>
        <end position="241"/>
    </location>
</feature>
<dbReference type="SUPFAM" id="SSF48350">
    <property type="entry name" value="GTPase activation domain, GAP"/>
    <property type="match status" value="1"/>
</dbReference>
<dbReference type="Gene3D" id="2.60.40.10">
    <property type="entry name" value="Immunoglobulins"/>
    <property type="match status" value="1"/>
</dbReference>
<keyword evidence="5" id="KW-1185">Reference proteome</keyword>
<dbReference type="InterPro" id="IPR015943">
    <property type="entry name" value="WD40/YVTN_repeat-like_dom_sf"/>
</dbReference>
<dbReference type="SMART" id="SM00423">
    <property type="entry name" value="PSI"/>
    <property type="match status" value="2"/>
</dbReference>